<comment type="caution">
    <text evidence="10">The sequence shown here is derived from an EMBL/GenBank/DDBJ whole genome shotgun (WGS) entry which is preliminary data.</text>
</comment>
<dbReference type="AlphaFoldDB" id="A0A7X8SNA0"/>
<dbReference type="InterPro" id="IPR044669">
    <property type="entry name" value="YneE/VCCN1/2-like"/>
</dbReference>
<comment type="subcellular location">
    <subcellularLocation>
        <location evidence="1">Cell membrane</location>
        <topology evidence="1">Multi-pass membrane protein</topology>
    </subcellularLocation>
</comment>
<evidence type="ECO:0000256" key="8">
    <source>
        <dbReference type="ARBA" id="ARBA00034708"/>
    </source>
</evidence>
<evidence type="ECO:0000256" key="1">
    <source>
        <dbReference type="ARBA" id="ARBA00004651"/>
    </source>
</evidence>
<evidence type="ECO:0000256" key="5">
    <source>
        <dbReference type="ARBA" id="ARBA00022989"/>
    </source>
</evidence>
<evidence type="ECO:0000256" key="9">
    <source>
        <dbReference type="SAM" id="Phobius"/>
    </source>
</evidence>
<sequence>MIIYKANDNWFGDIKHLAKSWTMVRVMRTVLFFGVYTTIVWLLHLNFFPEKDQSVINSAFSFLGVVLSILLVFRTNSAYDRWWEGRKQWGALINNTRNLAVYAHTILPKEDKGIRFYLAVRISNFCHAMVEHLRQGTDLDQLIHLTESDHKKYGKRAHVPNAITHEIYETIVHQHREKLITDPDLINYGPLHKSLLDIIGACERIKKTPIPFSYAVFMKVFISTYGLLLPFALAPQMAFWSIPVVMLVMFAFVGIELMGEEIEDPFGLDCNNLPTGDMANTIQNNVFEIFELDEEVVKNAERKLYDKVF</sequence>
<keyword evidence="2" id="KW-0813">Transport</keyword>
<keyword evidence="11" id="KW-1185">Reference proteome</keyword>
<dbReference type="GO" id="GO:0005886">
    <property type="term" value="C:plasma membrane"/>
    <property type="evidence" value="ECO:0007669"/>
    <property type="project" value="UniProtKB-SubCell"/>
</dbReference>
<keyword evidence="4 9" id="KW-0812">Transmembrane</keyword>
<keyword evidence="3" id="KW-1003">Cell membrane</keyword>
<dbReference type="EMBL" id="JABAIL010000006">
    <property type="protein sequence ID" value="NLR93295.1"/>
    <property type="molecule type" value="Genomic_DNA"/>
</dbReference>
<feature type="transmembrane region" description="Helical" evidence="9">
    <location>
        <begin position="29"/>
        <end position="48"/>
    </location>
</feature>
<dbReference type="RefSeq" id="WP_168884010.1">
    <property type="nucleotide sequence ID" value="NZ_JABAIL010000006.1"/>
</dbReference>
<organism evidence="10 11">
    <name type="scientific">Flammeovirga agarivorans</name>
    <dbReference type="NCBI Taxonomy" id="2726742"/>
    <lineage>
        <taxon>Bacteria</taxon>
        <taxon>Pseudomonadati</taxon>
        <taxon>Bacteroidota</taxon>
        <taxon>Cytophagia</taxon>
        <taxon>Cytophagales</taxon>
        <taxon>Flammeovirgaceae</taxon>
        <taxon>Flammeovirga</taxon>
    </lineage>
</organism>
<evidence type="ECO:0000256" key="6">
    <source>
        <dbReference type="ARBA" id="ARBA00023065"/>
    </source>
</evidence>
<feature type="transmembrane region" description="Helical" evidence="9">
    <location>
        <begin position="214"/>
        <end position="233"/>
    </location>
</feature>
<evidence type="ECO:0000313" key="10">
    <source>
        <dbReference type="EMBL" id="NLR93295.1"/>
    </source>
</evidence>
<dbReference type="Proteomes" id="UP000585050">
    <property type="component" value="Unassembled WGS sequence"/>
</dbReference>
<accession>A0A7X8SNA0</accession>
<keyword evidence="7 9" id="KW-0472">Membrane</keyword>
<dbReference type="PANTHER" id="PTHR33281:SF19">
    <property type="entry name" value="VOLTAGE-DEPENDENT ANION CHANNEL-FORMING PROTEIN YNEE"/>
    <property type="match status" value="1"/>
</dbReference>
<evidence type="ECO:0000313" key="11">
    <source>
        <dbReference type="Proteomes" id="UP000585050"/>
    </source>
</evidence>
<name>A0A7X8SNA0_9BACT</name>
<comment type="similarity">
    <text evidence="8">Belongs to the anion channel-forming bestrophin (TC 1.A.46) family.</text>
</comment>
<evidence type="ECO:0000256" key="7">
    <source>
        <dbReference type="ARBA" id="ARBA00023136"/>
    </source>
</evidence>
<protein>
    <submittedName>
        <fullName evidence="10">Bestrophin</fullName>
    </submittedName>
</protein>
<feature type="transmembrane region" description="Helical" evidence="9">
    <location>
        <begin position="239"/>
        <end position="258"/>
    </location>
</feature>
<dbReference type="PANTHER" id="PTHR33281">
    <property type="entry name" value="UPF0187 PROTEIN YNEE"/>
    <property type="match status" value="1"/>
</dbReference>
<evidence type="ECO:0000256" key="3">
    <source>
        <dbReference type="ARBA" id="ARBA00022475"/>
    </source>
</evidence>
<gene>
    <name evidence="10" type="ORF">HGP29_19015</name>
</gene>
<reference evidence="10 11" key="1">
    <citation type="submission" date="2020-04" db="EMBL/GenBank/DDBJ databases">
        <title>Flammeovirga sp. SR4, a novel species isolated from seawater.</title>
        <authorList>
            <person name="Wang X."/>
        </authorList>
    </citation>
    <scope>NUCLEOTIDE SEQUENCE [LARGE SCALE GENOMIC DNA]</scope>
    <source>
        <strain evidence="10 11">SR4</strain>
    </source>
</reference>
<dbReference type="Pfam" id="PF25539">
    <property type="entry name" value="Bestrophin_2"/>
    <property type="match status" value="1"/>
</dbReference>
<feature type="transmembrane region" description="Helical" evidence="9">
    <location>
        <begin position="54"/>
        <end position="73"/>
    </location>
</feature>
<keyword evidence="6" id="KW-0406">Ion transport</keyword>
<keyword evidence="5 9" id="KW-1133">Transmembrane helix</keyword>
<evidence type="ECO:0000256" key="4">
    <source>
        <dbReference type="ARBA" id="ARBA00022692"/>
    </source>
</evidence>
<evidence type="ECO:0000256" key="2">
    <source>
        <dbReference type="ARBA" id="ARBA00022448"/>
    </source>
</evidence>
<proteinExistence type="inferred from homology"/>
<dbReference type="GO" id="GO:0005254">
    <property type="term" value="F:chloride channel activity"/>
    <property type="evidence" value="ECO:0007669"/>
    <property type="project" value="InterPro"/>
</dbReference>